<feature type="coiled-coil region" evidence="6">
    <location>
        <begin position="455"/>
        <end position="517"/>
    </location>
</feature>
<reference evidence="9" key="1">
    <citation type="journal article" date="2020" name="bioRxiv">
        <title>Comparative genomics of Chlamydomonas.</title>
        <authorList>
            <person name="Craig R.J."/>
            <person name="Hasan A.R."/>
            <person name="Ness R.W."/>
            <person name="Keightley P.D."/>
        </authorList>
    </citation>
    <scope>NUCLEOTIDE SEQUENCE</scope>
    <source>
        <strain evidence="9">CCAP 11/70</strain>
    </source>
</reference>
<dbReference type="InterPro" id="IPR019821">
    <property type="entry name" value="Kinesin_motor_CS"/>
</dbReference>
<keyword evidence="1 4" id="KW-0547">Nucleotide-binding</keyword>
<protein>
    <recommendedName>
        <fullName evidence="5">Kinesin-like protein</fullName>
    </recommendedName>
</protein>
<accession>A0A835XUN0</accession>
<dbReference type="PROSITE" id="PS50067">
    <property type="entry name" value="KINESIN_MOTOR_2"/>
    <property type="match status" value="1"/>
</dbReference>
<evidence type="ECO:0000313" key="10">
    <source>
        <dbReference type="Proteomes" id="UP000612055"/>
    </source>
</evidence>
<dbReference type="Proteomes" id="UP000612055">
    <property type="component" value="Unassembled WGS sequence"/>
</dbReference>
<dbReference type="AlphaFoldDB" id="A0A835XUN0"/>
<dbReference type="PRINTS" id="PR00380">
    <property type="entry name" value="KINESINHEAVY"/>
</dbReference>
<evidence type="ECO:0000313" key="9">
    <source>
        <dbReference type="EMBL" id="KAG2490441.1"/>
    </source>
</evidence>
<dbReference type="OrthoDB" id="547712at2759"/>
<dbReference type="GO" id="GO:0005524">
    <property type="term" value="F:ATP binding"/>
    <property type="evidence" value="ECO:0007669"/>
    <property type="project" value="UniProtKB-UniRule"/>
</dbReference>
<evidence type="ECO:0000256" key="3">
    <source>
        <dbReference type="ARBA" id="ARBA00023175"/>
    </source>
</evidence>
<dbReference type="GO" id="GO:0005874">
    <property type="term" value="C:microtubule"/>
    <property type="evidence" value="ECO:0007669"/>
    <property type="project" value="UniProtKB-KW"/>
</dbReference>
<keyword evidence="2 4" id="KW-0067">ATP-binding</keyword>
<dbReference type="InterPro" id="IPR001752">
    <property type="entry name" value="Kinesin_motor_dom"/>
</dbReference>
<feature type="region of interest" description="Disordered" evidence="7">
    <location>
        <begin position="1"/>
        <end position="21"/>
    </location>
</feature>
<feature type="region of interest" description="Disordered" evidence="7">
    <location>
        <begin position="103"/>
        <end position="125"/>
    </location>
</feature>
<dbReference type="InterPro" id="IPR027417">
    <property type="entry name" value="P-loop_NTPase"/>
</dbReference>
<proteinExistence type="inferred from homology"/>
<sequence>MAYGQTSNGKTHTMRGTSQDPGLMCMITTEVLELIAEEEDAAERSYLVRVKYCEIYNEEVYDLLATKGQQHALKGDAVRRVGQTDMNTNSSRSHSIFTMVVESHERGAPSAGSRETPDSGGSRDSPVRIAMLNIVDLAGSEKSESGAQGQQQREAARINKSLLALSWVIDADTTSSAACHIPYRESKLTRLLQVTLGGNAMTSIICTINPEPGYLDESRNTVRFASRALRLSNNATPNEVLSNEALIKRYERTIGDLTDWLKQQGVGFTPGAMVELGNHVLQLEQAKKHIEEVLFEQLGCTREALAHAVEKQVSLEQAASTLSATLDAEKVEKAALVALMASTSAQNSALQAQLGECRHALTRERSAKAELEAQVRALEAERRRDAAHAAELERRTRAPLYGRKKEEMVAHAEAERDQYRKAATAAIEDAIKARRGLELLQGELASVSETCTSKIREAEGKALLAMLQKEALERALADERAARDLQAAADLDRQKEIVSLQAQILGLEAANAALQDALRQGASSELLRVADTSRKLKPKPSQLQMATPRSRLQTATPLAQLSRLQTTTPRTQVQTKAFIMDDDEWRALSTAAGDDVENTPPPPASMRRGLRPLLESYRG</sequence>
<dbReference type="PROSITE" id="PS00411">
    <property type="entry name" value="KINESIN_MOTOR_1"/>
    <property type="match status" value="1"/>
</dbReference>
<dbReference type="Pfam" id="PF00225">
    <property type="entry name" value="Kinesin"/>
    <property type="match status" value="2"/>
</dbReference>
<dbReference type="GO" id="GO:0008017">
    <property type="term" value="F:microtubule binding"/>
    <property type="evidence" value="ECO:0007669"/>
    <property type="project" value="InterPro"/>
</dbReference>
<feature type="region of interest" description="Disordered" evidence="7">
    <location>
        <begin position="589"/>
        <end position="619"/>
    </location>
</feature>
<dbReference type="InterPro" id="IPR036961">
    <property type="entry name" value="Kinesin_motor_dom_sf"/>
</dbReference>
<feature type="compositionally biased region" description="Polar residues" evidence="7">
    <location>
        <begin position="1"/>
        <end position="20"/>
    </location>
</feature>
<dbReference type="PANTHER" id="PTHR47968:SF33">
    <property type="entry name" value="KINESIN-LIKE PROTEIN KIN-7C, MITOCHONDRIAL ISOFORM X1"/>
    <property type="match status" value="1"/>
</dbReference>
<name>A0A835XUN0_9CHLO</name>
<evidence type="ECO:0000256" key="7">
    <source>
        <dbReference type="SAM" id="MobiDB-lite"/>
    </source>
</evidence>
<dbReference type="SUPFAM" id="SSF52540">
    <property type="entry name" value="P-loop containing nucleoside triphosphate hydrolases"/>
    <property type="match status" value="1"/>
</dbReference>
<keyword evidence="3 4" id="KW-0505">Motor protein</keyword>
<organism evidence="9 10">
    <name type="scientific">Edaphochlamys debaryana</name>
    <dbReference type="NCBI Taxonomy" id="47281"/>
    <lineage>
        <taxon>Eukaryota</taxon>
        <taxon>Viridiplantae</taxon>
        <taxon>Chlorophyta</taxon>
        <taxon>core chlorophytes</taxon>
        <taxon>Chlorophyceae</taxon>
        <taxon>CS clade</taxon>
        <taxon>Chlamydomonadales</taxon>
        <taxon>Chlamydomonadales incertae sedis</taxon>
        <taxon>Edaphochlamys</taxon>
    </lineage>
</organism>
<comment type="caution">
    <text evidence="9">The sequence shown here is derived from an EMBL/GenBank/DDBJ whole genome shotgun (WGS) entry which is preliminary data.</text>
</comment>
<dbReference type="SMART" id="SM00129">
    <property type="entry name" value="KISc"/>
    <property type="match status" value="1"/>
</dbReference>
<evidence type="ECO:0000256" key="4">
    <source>
        <dbReference type="PROSITE-ProRule" id="PRU00283"/>
    </source>
</evidence>
<evidence type="ECO:0000256" key="6">
    <source>
        <dbReference type="SAM" id="Coils"/>
    </source>
</evidence>
<evidence type="ECO:0000256" key="5">
    <source>
        <dbReference type="RuleBase" id="RU000394"/>
    </source>
</evidence>
<feature type="binding site" evidence="4">
    <location>
        <begin position="4"/>
        <end position="11"/>
    </location>
    <ligand>
        <name>ATP</name>
        <dbReference type="ChEBI" id="CHEBI:30616"/>
    </ligand>
</feature>
<evidence type="ECO:0000259" key="8">
    <source>
        <dbReference type="PROSITE" id="PS50067"/>
    </source>
</evidence>
<dbReference type="PANTHER" id="PTHR47968">
    <property type="entry name" value="CENTROMERE PROTEIN E"/>
    <property type="match status" value="1"/>
</dbReference>
<dbReference type="Gene3D" id="3.40.850.10">
    <property type="entry name" value="Kinesin motor domain"/>
    <property type="match status" value="2"/>
</dbReference>
<keyword evidence="10" id="KW-1185">Reference proteome</keyword>
<dbReference type="GO" id="GO:0007018">
    <property type="term" value="P:microtubule-based movement"/>
    <property type="evidence" value="ECO:0007669"/>
    <property type="project" value="InterPro"/>
</dbReference>
<gene>
    <name evidence="9" type="ORF">HYH03_011077</name>
</gene>
<dbReference type="EMBL" id="JAEHOE010000061">
    <property type="protein sequence ID" value="KAG2490441.1"/>
    <property type="molecule type" value="Genomic_DNA"/>
</dbReference>
<feature type="domain" description="Kinesin motor" evidence="8">
    <location>
        <begin position="1"/>
        <end position="231"/>
    </location>
</feature>
<dbReference type="GO" id="GO:0003777">
    <property type="term" value="F:microtubule motor activity"/>
    <property type="evidence" value="ECO:0007669"/>
    <property type="project" value="InterPro"/>
</dbReference>
<comment type="similarity">
    <text evidence="4 5">Belongs to the TRAFAC class myosin-kinesin ATPase superfamily. Kinesin family.</text>
</comment>
<keyword evidence="6" id="KW-0175">Coiled coil</keyword>
<feature type="coiled-coil region" evidence="6">
    <location>
        <begin position="361"/>
        <end position="429"/>
    </location>
</feature>
<evidence type="ECO:0000256" key="2">
    <source>
        <dbReference type="ARBA" id="ARBA00022840"/>
    </source>
</evidence>
<keyword evidence="5" id="KW-0493">Microtubule</keyword>
<dbReference type="InterPro" id="IPR027640">
    <property type="entry name" value="Kinesin-like_fam"/>
</dbReference>
<evidence type="ECO:0000256" key="1">
    <source>
        <dbReference type="ARBA" id="ARBA00022741"/>
    </source>
</evidence>